<dbReference type="NCBIfam" id="TIGR00407">
    <property type="entry name" value="proA"/>
    <property type="match status" value="1"/>
</dbReference>
<dbReference type="AlphaFoldDB" id="A0A537K101"/>
<dbReference type="PANTHER" id="PTHR11063">
    <property type="entry name" value="GLUTAMATE SEMIALDEHYDE DEHYDROGENASE"/>
    <property type="match status" value="1"/>
</dbReference>
<evidence type="ECO:0000256" key="6">
    <source>
        <dbReference type="ARBA" id="ARBA00049024"/>
    </source>
</evidence>
<keyword evidence="3 7" id="KW-0641">Proline biosynthesis</keyword>
<comment type="subcellular location">
    <subcellularLocation>
        <location evidence="7">Cytoplasm</location>
    </subcellularLocation>
</comment>
<name>A0A537K101_9BACT</name>
<evidence type="ECO:0000256" key="4">
    <source>
        <dbReference type="ARBA" id="ARBA00022857"/>
    </source>
</evidence>
<feature type="domain" description="Aldehyde dehydrogenase" evidence="8">
    <location>
        <begin position="4"/>
        <end position="293"/>
    </location>
</feature>
<dbReference type="GO" id="GO:0004350">
    <property type="term" value="F:glutamate-5-semialdehyde dehydrogenase activity"/>
    <property type="evidence" value="ECO:0007669"/>
    <property type="project" value="UniProtKB-UniRule"/>
</dbReference>
<dbReference type="PIRSF" id="PIRSF000151">
    <property type="entry name" value="GPR"/>
    <property type="match status" value="1"/>
</dbReference>
<dbReference type="InterPro" id="IPR016162">
    <property type="entry name" value="Ald_DH_N"/>
</dbReference>
<evidence type="ECO:0000313" key="9">
    <source>
        <dbReference type="EMBL" id="TMI89468.1"/>
    </source>
</evidence>
<evidence type="ECO:0000256" key="3">
    <source>
        <dbReference type="ARBA" id="ARBA00022650"/>
    </source>
</evidence>
<dbReference type="SUPFAM" id="SSF53720">
    <property type="entry name" value="ALDH-like"/>
    <property type="match status" value="1"/>
</dbReference>
<reference evidence="9 10" key="1">
    <citation type="journal article" date="2019" name="Nat. Microbiol.">
        <title>Mediterranean grassland soil C-N compound turnover is dependent on rainfall and depth, and is mediated by genomically divergent microorganisms.</title>
        <authorList>
            <person name="Diamond S."/>
            <person name="Andeer P.F."/>
            <person name="Li Z."/>
            <person name="Crits-Christoph A."/>
            <person name="Burstein D."/>
            <person name="Anantharaman K."/>
            <person name="Lane K.R."/>
            <person name="Thomas B.C."/>
            <person name="Pan C."/>
            <person name="Northen T.R."/>
            <person name="Banfield J.F."/>
        </authorList>
    </citation>
    <scope>NUCLEOTIDE SEQUENCE [LARGE SCALE GENOMIC DNA]</scope>
    <source>
        <strain evidence="9">NP_3</strain>
    </source>
</reference>
<comment type="caution">
    <text evidence="9">The sequence shown here is derived from an EMBL/GenBank/DDBJ whole genome shotgun (WGS) entry which is preliminary data.</text>
</comment>
<dbReference type="Pfam" id="PF00171">
    <property type="entry name" value="Aldedh"/>
    <property type="match status" value="1"/>
</dbReference>
<dbReference type="InterPro" id="IPR015590">
    <property type="entry name" value="Aldehyde_DH_dom"/>
</dbReference>
<dbReference type="Gene3D" id="3.40.309.10">
    <property type="entry name" value="Aldehyde Dehydrogenase, Chain A, domain 2"/>
    <property type="match status" value="1"/>
</dbReference>
<dbReference type="InterPro" id="IPR016161">
    <property type="entry name" value="Ald_DH/histidinol_DH"/>
</dbReference>
<evidence type="ECO:0000256" key="2">
    <source>
        <dbReference type="ARBA" id="ARBA00022605"/>
    </source>
</evidence>
<keyword evidence="5 7" id="KW-0560">Oxidoreductase</keyword>
<keyword evidence="2 7" id="KW-0028">Amino-acid biosynthesis</keyword>
<dbReference type="GO" id="GO:0005737">
    <property type="term" value="C:cytoplasm"/>
    <property type="evidence" value="ECO:0007669"/>
    <property type="project" value="UniProtKB-SubCell"/>
</dbReference>
<keyword evidence="7" id="KW-0963">Cytoplasm</keyword>
<dbReference type="Proteomes" id="UP000318509">
    <property type="component" value="Unassembled WGS sequence"/>
</dbReference>
<dbReference type="GO" id="GO:0055129">
    <property type="term" value="P:L-proline biosynthetic process"/>
    <property type="evidence" value="ECO:0007669"/>
    <property type="project" value="UniProtKB-UniRule"/>
</dbReference>
<dbReference type="InterPro" id="IPR012134">
    <property type="entry name" value="Glu-5-SA_DH"/>
</dbReference>
<dbReference type="InterPro" id="IPR000965">
    <property type="entry name" value="GPR_dom"/>
</dbReference>
<evidence type="ECO:0000256" key="5">
    <source>
        <dbReference type="ARBA" id="ARBA00023002"/>
    </source>
</evidence>
<dbReference type="UniPathway" id="UPA00098">
    <property type="reaction ID" value="UER00360"/>
</dbReference>
<evidence type="ECO:0000313" key="10">
    <source>
        <dbReference type="Proteomes" id="UP000318509"/>
    </source>
</evidence>
<comment type="catalytic activity">
    <reaction evidence="6 7">
        <text>L-glutamate 5-semialdehyde + phosphate + NADP(+) = L-glutamyl 5-phosphate + NADPH + H(+)</text>
        <dbReference type="Rhea" id="RHEA:19541"/>
        <dbReference type="ChEBI" id="CHEBI:15378"/>
        <dbReference type="ChEBI" id="CHEBI:43474"/>
        <dbReference type="ChEBI" id="CHEBI:57783"/>
        <dbReference type="ChEBI" id="CHEBI:58066"/>
        <dbReference type="ChEBI" id="CHEBI:58274"/>
        <dbReference type="ChEBI" id="CHEBI:58349"/>
        <dbReference type="EC" id="1.2.1.41"/>
    </reaction>
</comment>
<dbReference type="EC" id="1.2.1.41" evidence="7"/>
<dbReference type="HAMAP" id="MF_00412">
    <property type="entry name" value="ProA"/>
    <property type="match status" value="1"/>
</dbReference>
<protein>
    <recommendedName>
        <fullName evidence="7">Gamma-glutamyl phosphate reductase</fullName>
        <shortName evidence="7">GPR</shortName>
        <ecNumber evidence="7">1.2.1.41</ecNumber>
    </recommendedName>
    <alternativeName>
        <fullName evidence="7">Glutamate-5-semialdehyde dehydrogenase</fullName>
    </alternativeName>
    <alternativeName>
        <fullName evidence="7">Glutamyl-gamma-semialdehyde dehydrogenase</fullName>
        <shortName evidence="7">GSA dehydrogenase</shortName>
    </alternativeName>
</protein>
<dbReference type="FunFam" id="3.40.309.10:FF:000006">
    <property type="entry name" value="Gamma-glutamyl phosphate reductase"/>
    <property type="match status" value="1"/>
</dbReference>
<dbReference type="InterPro" id="IPR016163">
    <property type="entry name" value="Ald_DH_C"/>
</dbReference>
<gene>
    <name evidence="7" type="primary">proA</name>
    <name evidence="9" type="ORF">E6H00_09700</name>
</gene>
<dbReference type="PANTHER" id="PTHR11063:SF8">
    <property type="entry name" value="DELTA-1-PYRROLINE-5-CARBOXYLATE SYNTHASE"/>
    <property type="match status" value="1"/>
</dbReference>
<dbReference type="EMBL" id="VBAK01000123">
    <property type="protein sequence ID" value="TMI89468.1"/>
    <property type="molecule type" value="Genomic_DNA"/>
</dbReference>
<organism evidence="9 10">
    <name type="scientific">Candidatus Segetimicrobium genomatis</name>
    <dbReference type="NCBI Taxonomy" id="2569760"/>
    <lineage>
        <taxon>Bacteria</taxon>
        <taxon>Bacillati</taxon>
        <taxon>Candidatus Sysuimicrobiota</taxon>
        <taxon>Candidatus Sysuimicrobiia</taxon>
        <taxon>Candidatus Sysuimicrobiales</taxon>
        <taxon>Candidatus Segetimicrobiaceae</taxon>
        <taxon>Candidatus Segetimicrobium</taxon>
    </lineage>
</organism>
<dbReference type="GO" id="GO:0050661">
    <property type="term" value="F:NADP binding"/>
    <property type="evidence" value="ECO:0007669"/>
    <property type="project" value="InterPro"/>
</dbReference>
<comment type="function">
    <text evidence="7">Catalyzes the NADPH-dependent reduction of L-glutamate 5-phosphate into L-glutamate 5-semialdehyde and phosphate. The product spontaneously undergoes cyclization to form 1-pyrroline-5-carboxylate.</text>
</comment>
<proteinExistence type="inferred from homology"/>
<accession>A0A537K101</accession>
<evidence type="ECO:0000256" key="1">
    <source>
        <dbReference type="ARBA" id="ARBA00004985"/>
    </source>
</evidence>
<dbReference type="Gene3D" id="3.40.605.10">
    <property type="entry name" value="Aldehyde Dehydrogenase, Chain A, domain 1"/>
    <property type="match status" value="1"/>
</dbReference>
<keyword evidence="4 7" id="KW-0521">NADP</keyword>
<comment type="pathway">
    <text evidence="1 7">Amino-acid biosynthesis; L-proline biosynthesis; L-glutamate 5-semialdehyde from L-glutamate: step 2/2.</text>
</comment>
<comment type="similarity">
    <text evidence="7">Belongs to the gamma-glutamyl phosphate reductase family.</text>
</comment>
<dbReference type="CDD" id="cd07079">
    <property type="entry name" value="ALDH_F18-19_ProA-GPR"/>
    <property type="match status" value="1"/>
</dbReference>
<dbReference type="NCBIfam" id="NF001221">
    <property type="entry name" value="PRK00197.1"/>
    <property type="match status" value="1"/>
</dbReference>
<evidence type="ECO:0000259" key="8">
    <source>
        <dbReference type="Pfam" id="PF00171"/>
    </source>
</evidence>
<evidence type="ECO:0000256" key="7">
    <source>
        <dbReference type="HAMAP-Rule" id="MF_00412"/>
    </source>
</evidence>
<sequence>MSTTRSEADLKAADARRAATRLHFASDGERRGALQAMAQAVRAGRAEILQANARDLGALADRPRAFRDRLALTDARVDRLADALQTIGDLPDPVGQVVESRTLPNGMRIARVRVPLGVVAMIYESRPNVTVDAAGLCLRAGNAVILRGGAESVHSDRALVTAIHAGLRAAGLPAAAVSLLEQRDYQAIQDLVGRRGLVDLVIPRGGEALIDFVTEHARVPVLKHEKGVTHIFVDRDADVEMAVRIIVNAKTNRPSTCNALEKALVDAEIAPWLLPPLVRELRAAGVEVRGDPETRRFVPDVIPATEADWEAEYLDLILAVRVVPGIDGALQHIRAHSTGLADGIVTQDADRAERFVREVDSAAVLVNASTRLVDGGEFGRGAEIGISTSRLHARGPMGLEELTTTKWIVRGTGQVRT</sequence>